<feature type="non-terminal residue" evidence="2">
    <location>
        <position position="1"/>
    </location>
</feature>
<dbReference type="EMBL" id="UINC01001584">
    <property type="protein sequence ID" value="SUZ84200.1"/>
    <property type="molecule type" value="Genomic_DNA"/>
</dbReference>
<evidence type="ECO:0000313" key="2">
    <source>
        <dbReference type="EMBL" id="SUZ84200.1"/>
    </source>
</evidence>
<name>A0A381QYG7_9ZZZZ</name>
<dbReference type="AlphaFoldDB" id="A0A381QYG7"/>
<gene>
    <name evidence="2" type="ORF">METZ01_LOCUS37054</name>
</gene>
<proteinExistence type="predicted"/>
<feature type="region of interest" description="Disordered" evidence="1">
    <location>
        <begin position="1"/>
        <end position="28"/>
    </location>
</feature>
<protein>
    <submittedName>
        <fullName evidence="2">Uncharacterized protein</fullName>
    </submittedName>
</protein>
<organism evidence="2">
    <name type="scientific">marine metagenome</name>
    <dbReference type="NCBI Taxonomy" id="408172"/>
    <lineage>
        <taxon>unclassified sequences</taxon>
        <taxon>metagenomes</taxon>
        <taxon>ecological metagenomes</taxon>
    </lineage>
</organism>
<evidence type="ECO:0000256" key="1">
    <source>
        <dbReference type="SAM" id="MobiDB-lite"/>
    </source>
</evidence>
<sequence>VQQHKTKNRLKSNSKFFKMQPSQQQKAQ</sequence>
<feature type="compositionally biased region" description="Polar residues" evidence="1">
    <location>
        <begin position="13"/>
        <end position="28"/>
    </location>
</feature>
<feature type="compositionally biased region" description="Basic residues" evidence="1">
    <location>
        <begin position="1"/>
        <end position="12"/>
    </location>
</feature>
<accession>A0A381QYG7</accession>
<reference evidence="2" key="1">
    <citation type="submission" date="2018-05" db="EMBL/GenBank/DDBJ databases">
        <authorList>
            <person name="Lanie J.A."/>
            <person name="Ng W.-L."/>
            <person name="Kazmierczak K.M."/>
            <person name="Andrzejewski T.M."/>
            <person name="Davidsen T.M."/>
            <person name="Wayne K.J."/>
            <person name="Tettelin H."/>
            <person name="Glass J.I."/>
            <person name="Rusch D."/>
            <person name="Podicherti R."/>
            <person name="Tsui H.-C.T."/>
            <person name="Winkler M.E."/>
        </authorList>
    </citation>
    <scope>NUCLEOTIDE SEQUENCE</scope>
</reference>